<dbReference type="STRING" id="1317125.SAMN05444128_0314"/>
<keyword evidence="3" id="KW-0645">Protease</keyword>
<dbReference type="GO" id="GO:0004175">
    <property type="term" value="F:endopeptidase activity"/>
    <property type="evidence" value="ECO:0007669"/>
    <property type="project" value="TreeGrafter"/>
</dbReference>
<evidence type="ECO:0000256" key="1">
    <source>
        <dbReference type="SAM" id="SignalP"/>
    </source>
</evidence>
<dbReference type="Gene3D" id="3.30.750.44">
    <property type="match status" value="1"/>
</dbReference>
<name>A0A1R3WGA8_9BACT</name>
<dbReference type="EMBL" id="FTPP01000001">
    <property type="protein sequence ID" value="SIT76274.1"/>
    <property type="molecule type" value="Genomic_DNA"/>
</dbReference>
<proteinExistence type="predicted"/>
<dbReference type="SUPFAM" id="SSF52096">
    <property type="entry name" value="ClpP/crotonase"/>
    <property type="match status" value="1"/>
</dbReference>
<feature type="chain" id="PRO_5012774413" evidence="1">
    <location>
        <begin position="22"/>
        <end position="414"/>
    </location>
</feature>
<dbReference type="PANTHER" id="PTHR32060:SF30">
    <property type="entry name" value="CARBOXY-TERMINAL PROCESSING PROTEASE CTPA"/>
    <property type="match status" value="1"/>
</dbReference>
<gene>
    <name evidence="3" type="ORF">SAMN05444128_0314</name>
</gene>
<dbReference type="Pfam" id="PF21558">
    <property type="entry name" value="Pept_S41_N_bact"/>
    <property type="match status" value="1"/>
</dbReference>
<dbReference type="AlphaFoldDB" id="A0A1R3WGA8"/>
<dbReference type="InterPro" id="IPR048818">
    <property type="entry name" value="BACUNI_00178-like_N"/>
</dbReference>
<dbReference type="OrthoDB" id="9812068at2"/>
<dbReference type="GO" id="GO:0008236">
    <property type="term" value="F:serine-type peptidase activity"/>
    <property type="evidence" value="ECO:0007669"/>
    <property type="project" value="InterPro"/>
</dbReference>
<dbReference type="PROSITE" id="PS51257">
    <property type="entry name" value="PROKAR_LIPOPROTEIN"/>
    <property type="match status" value="1"/>
</dbReference>
<sequence>MKQLYLALFITLVILSSCSTSSPNFQSIYLSDLEHDQARYLANFKEIHAIVESKHPYLKTKGIQPDSLYAKYATLVAKAEDNAAYGKLMLQYFGDLQNGHSNVYFRRGVINCSAVLVEDRVFISNVWDDRFAAAGIKGRDEILEIDGIPVLDWLEREKTYVSASTTQGRTALVLSNNLFTSYFKDTRRYLIQTADSLKEIAITFDDQASSQAPGYTLATGKSNSEEVGYIAINGMRGDVVEQFVQHYQRLKHKPYLIIDLRNNGGGNSALGEKMAAYLIKRKYKASVSRKSLIPGADNYQGNLLVQTSGYTFSSAESFAIDLWEGADAVLIGTPTHGDTGNGATLFATSQGLTFRIPTREPRVSVGGFPMEGKSIPTAHLVAPTAADFLKGEDTVLSYTLNLINQGIASKAEKQ</sequence>
<organism evidence="3 4">
    <name type="scientific">Pontibacter indicus</name>
    <dbReference type="NCBI Taxonomy" id="1317125"/>
    <lineage>
        <taxon>Bacteria</taxon>
        <taxon>Pseudomonadati</taxon>
        <taxon>Bacteroidota</taxon>
        <taxon>Cytophagia</taxon>
        <taxon>Cytophagales</taxon>
        <taxon>Hymenobacteraceae</taxon>
        <taxon>Pontibacter</taxon>
    </lineage>
</organism>
<keyword evidence="3" id="KW-0378">Hydrolase</keyword>
<keyword evidence="4" id="KW-1185">Reference proteome</keyword>
<dbReference type="InterPro" id="IPR029045">
    <property type="entry name" value="ClpP/crotonase-like_dom_sf"/>
</dbReference>
<dbReference type="GO" id="GO:0006508">
    <property type="term" value="P:proteolysis"/>
    <property type="evidence" value="ECO:0007669"/>
    <property type="project" value="UniProtKB-KW"/>
</dbReference>
<dbReference type="Gene3D" id="2.30.42.10">
    <property type="match status" value="1"/>
</dbReference>
<dbReference type="SUPFAM" id="SSF50156">
    <property type="entry name" value="PDZ domain-like"/>
    <property type="match status" value="1"/>
</dbReference>
<protein>
    <submittedName>
        <fullName evidence="3">Carboxyl-terminal processing protease</fullName>
    </submittedName>
</protein>
<feature type="domain" description="Tail specific protease" evidence="2">
    <location>
        <begin position="183"/>
        <end position="383"/>
    </location>
</feature>
<feature type="signal peptide" evidence="1">
    <location>
        <begin position="1"/>
        <end position="21"/>
    </location>
</feature>
<dbReference type="RefSeq" id="WP_076665749.1">
    <property type="nucleotide sequence ID" value="NZ_FTPP01000001.1"/>
</dbReference>
<evidence type="ECO:0000313" key="4">
    <source>
        <dbReference type="Proteomes" id="UP000187181"/>
    </source>
</evidence>
<keyword evidence="1" id="KW-0732">Signal</keyword>
<dbReference type="PANTHER" id="PTHR32060">
    <property type="entry name" value="TAIL-SPECIFIC PROTEASE"/>
    <property type="match status" value="1"/>
</dbReference>
<dbReference type="Pfam" id="PF03572">
    <property type="entry name" value="Peptidase_S41"/>
    <property type="match status" value="1"/>
</dbReference>
<dbReference type="Gene3D" id="3.90.226.10">
    <property type="entry name" value="2-enoyl-CoA Hydratase, Chain A, domain 1"/>
    <property type="match status" value="1"/>
</dbReference>
<dbReference type="InterPro" id="IPR036034">
    <property type="entry name" value="PDZ_sf"/>
</dbReference>
<dbReference type="SMART" id="SM00245">
    <property type="entry name" value="TSPc"/>
    <property type="match status" value="1"/>
</dbReference>
<evidence type="ECO:0000259" key="2">
    <source>
        <dbReference type="SMART" id="SM00245"/>
    </source>
</evidence>
<evidence type="ECO:0000313" key="3">
    <source>
        <dbReference type="EMBL" id="SIT76274.1"/>
    </source>
</evidence>
<dbReference type="GO" id="GO:0030288">
    <property type="term" value="C:outer membrane-bounded periplasmic space"/>
    <property type="evidence" value="ECO:0007669"/>
    <property type="project" value="TreeGrafter"/>
</dbReference>
<accession>A0A1R3WGA8</accession>
<dbReference type="Proteomes" id="UP000187181">
    <property type="component" value="Unassembled WGS sequence"/>
</dbReference>
<dbReference type="InterPro" id="IPR005151">
    <property type="entry name" value="Tail-specific_protease"/>
</dbReference>
<reference evidence="4" key="1">
    <citation type="submission" date="2017-01" db="EMBL/GenBank/DDBJ databases">
        <authorList>
            <person name="Varghese N."/>
            <person name="Submissions S."/>
        </authorList>
    </citation>
    <scope>NUCLEOTIDE SEQUENCE [LARGE SCALE GENOMIC DNA]</scope>
    <source>
        <strain evidence="4">LP100</strain>
    </source>
</reference>
<dbReference type="GO" id="GO:0007165">
    <property type="term" value="P:signal transduction"/>
    <property type="evidence" value="ECO:0007669"/>
    <property type="project" value="TreeGrafter"/>
</dbReference>